<accession>A0A839E585</accession>
<evidence type="ECO:0000313" key="2">
    <source>
        <dbReference type="Proteomes" id="UP000585905"/>
    </source>
</evidence>
<dbReference type="EMBL" id="JACGWX010000001">
    <property type="protein sequence ID" value="MBA8846516.1"/>
    <property type="molecule type" value="Genomic_DNA"/>
</dbReference>
<reference evidence="1 2" key="1">
    <citation type="submission" date="2020-07" db="EMBL/GenBank/DDBJ databases">
        <title>Sequencing the genomes of 1000 actinobacteria strains.</title>
        <authorList>
            <person name="Klenk H.-P."/>
        </authorList>
    </citation>
    <scope>NUCLEOTIDE SEQUENCE [LARGE SCALE GENOMIC DNA]</scope>
    <source>
        <strain evidence="1 2">DSM 19663</strain>
    </source>
</reference>
<proteinExistence type="predicted"/>
<comment type="caution">
    <text evidence="1">The sequence shown here is derived from an EMBL/GenBank/DDBJ whole genome shotgun (WGS) entry which is preliminary data.</text>
</comment>
<protein>
    <submittedName>
        <fullName evidence="1">Uncharacterized protein</fullName>
    </submittedName>
</protein>
<name>A0A839E585_9MICO</name>
<organism evidence="1 2">
    <name type="scientific">Microcella alkalica</name>
    <dbReference type="NCBI Taxonomy" id="355930"/>
    <lineage>
        <taxon>Bacteria</taxon>
        <taxon>Bacillati</taxon>
        <taxon>Actinomycetota</taxon>
        <taxon>Actinomycetes</taxon>
        <taxon>Micrococcales</taxon>
        <taxon>Microbacteriaceae</taxon>
        <taxon>Microcella</taxon>
    </lineage>
</organism>
<evidence type="ECO:0000313" key="1">
    <source>
        <dbReference type="EMBL" id="MBA8846516.1"/>
    </source>
</evidence>
<keyword evidence="2" id="KW-1185">Reference proteome</keyword>
<dbReference type="AlphaFoldDB" id="A0A839E585"/>
<dbReference type="Proteomes" id="UP000585905">
    <property type="component" value="Unassembled WGS sequence"/>
</dbReference>
<sequence>MLAGLLIIALLGIAGAVSTAVVTAKDGYRRVPSLPRP</sequence>
<gene>
    <name evidence="1" type="ORF">FHX53_000080</name>
</gene>